<dbReference type="Proteomes" id="UP000658131">
    <property type="component" value="Unassembled WGS sequence"/>
</dbReference>
<organism evidence="2 3">
    <name type="scientific">Yanshouia hominis</name>
    <dbReference type="NCBI Taxonomy" id="2763673"/>
    <lineage>
        <taxon>Bacteria</taxon>
        <taxon>Bacillati</taxon>
        <taxon>Bacillota</taxon>
        <taxon>Clostridia</taxon>
        <taxon>Eubacteriales</taxon>
        <taxon>Oscillospiraceae</taxon>
        <taxon>Yanshouia</taxon>
    </lineage>
</organism>
<dbReference type="PROSITE" id="PS51257">
    <property type="entry name" value="PROKAR_LIPOPROTEIN"/>
    <property type="match status" value="1"/>
</dbReference>
<keyword evidence="3" id="KW-1185">Reference proteome</keyword>
<keyword evidence="1" id="KW-0732">Signal</keyword>
<sequence length="341" mass="36074">MKKCLSAFLAAVLVLSLAACGSAPAPAPAPASSADASGAPESSASTARAGKINLIIGTGGVGGTYYPLGGALAKVWTSNMEGVSVAAQSTGASVENTALIENNEIELGLTQNDLAEYAIKGEYMFDKEYKKLKVIGRLYSEDIQVFVREDAGINSISDMKGKRISLSYPGSGANANAEQILGVFGITPDDVKAEYPSNSDTADRIKDGLLDGMLTTTGAPNATFQEMCMSAKVKLLSFTDEELDQIIAKYPFFAKKTLPAGMYEGQTEDVHTVCVQSILVASADLDEDLVYDLTKTLWENQGELSGMLAALNDLSVDKALDGITVDYHPGAIKYYKEIGKM</sequence>
<dbReference type="SUPFAM" id="SSF53850">
    <property type="entry name" value="Periplasmic binding protein-like II"/>
    <property type="match status" value="1"/>
</dbReference>
<dbReference type="PANTHER" id="PTHR42941">
    <property type="entry name" value="SLL1037 PROTEIN"/>
    <property type="match status" value="1"/>
</dbReference>
<comment type="caution">
    <text evidence="2">The sequence shown here is derived from an EMBL/GenBank/DDBJ whole genome shotgun (WGS) entry which is preliminary data.</text>
</comment>
<evidence type="ECO:0000256" key="1">
    <source>
        <dbReference type="SAM" id="SignalP"/>
    </source>
</evidence>
<evidence type="ECO:0000313" key="2">
    <source>
        <dbReference type="EMBL" id="MBC8575454.1"/>
    </source>
</evidence>
<gene>
    <name evidence="2" type="ORF">H8717_03365</name>
</gene>
<dbReference type="NCBIfam" id="TIGR02122">
    <property type="entry name" value="TRAP_TAXI"/>
    <property type="match status" value="1"/>
</dbReference>
<dbReference type="RefSeq" id="WP_262399094.1">
    <property type="nucleotide sequence ID" value="NZ_JACRTB010000004.1"/>
</dbReference>
<dbReference type="InterPro" id="IPR011852">
    <property type="entry name" value="TRAP_TAXI"/>
</dbReference>
<proteinExistence type="predicted"/>
<feature type="signal peptide" evidence="1">
    <location>
        <begin position="1"/>
        <end position="25"/>
    </location>
</feature>
<dbReference type="Gene3D" id="3.40.190.10">
    <property type="entry name" value="Periplasmic binding protein-like II"/>
    <property type="match status" value="2"/>
</dbReference>
<accession>A0ABR7NGC6</accession>
<dbReference type="Pfam" id="PF16868">
    <property type="entry name" value="NMT1_3"/>
    <property type="match status" value="1"/>
</dbReference>
<evidence type="ECO:0000313" key="3">
    <source>
        <dbReference type="Proteomes" id="UP000658131"/>
    </source>
</evidence>
<reference evidence="2 3" key="1">
    <citation type="submission" date="2020-08" db="EMBL/GenBank/DDBJ databases">
        <title>Genome public.</title>
        <authorList>
            <person name="Liu C."/>
            <person name="Sun Q."/>
        </authorList>
    </citation>
    <scope>NUCLEOTIDE SEQUENCE [LARGE SCALE GENOMIC DNA]</scope>
    <source>
        <strain evidence="2 3">BX1</strain>
    </source>
</reference>
<feature type="chain" id="PRO_5046344073" evidence="1">
    <location>
        <begin position="26"/>
        <end position="341"/>
    </location>
</feature>
<protein>
    <submittedName>
        <fullName evidence="2">TAXI family TRAP transporter solute-binding subunit</fullName>
    </submittedName>
</protein>
<dbReference type="PANTHER" id="PTHR42941:SF1">
    <property type="entry name" value="SLL1037 PROTEIN"/>
    <property type="match status" value="1"/>
</dbReference>
<dbReference type="EMBL" id="JACRTB010000004">
    <property type="protein sequence ID" value="MBC8575454.1"/>
    <property type="molecule type" value="Genomic_DNA"/>
</dbReference>
<name>A0ABR7NGC6_9FIRM</name>
<dbReference type="CDD" id="cd13567">
    <property type="entry name" value="PBP2_TtGluBP"/>
    <property type="match status" value="1"/>
</dbReference>